<feature type="coiled-coil region" evidence="1">
    <location>
        <begin position="56"/>
        <end position="83"/>
    </location>
</feature>
<evidence type="ECO:0000256" key="1">
    <source>
        <dbReference type="SAM" id="Coils"/>
    </source>
</evidence>
<comment type="caution">
    <text evidence="3">The sequence shown here is derived from an EMBL/GenBank/DDBJ whole genome shotgun (WGS) entry which is preliminary data.</text>
</comment>
<dbReference type="RefSeq" id="WP_377176838.1">
    <property type="nucleotide sequence ID" value="NZ_JBHTMY010000002.1"/>
</dbReference>
<gene>
    <name evidence="3" type="ORF">ACFQ39_04740</name>
</gene>
<keyword evidence="2" id="KW-1133">Transmembrane helix</keyword>
<name>A0ABW3XZA8_9FLAO</name>
<evidence type="ECO:0000313" key="4">
    <source>
        <dbReference type="Proteomes" id="UP001597201"/>
    </source>
</evidence>
<protein>
    <submittedName>
        <fullName evidence="3">DUF6090 family protein</fullName>
    </submittedName>
</protein>
<dbReference type="Pfam" id="PF19578">
    <property type="entry name" value="DUF6090"/>
    <property type="match status" value="1"/>
</dbReference>
<keyword evidence="2" id="KW-0812">Transmembrane</keyword>
<sequence>MIKFFRNIRKQLILGGKTARYLKYAIGEIVLVMIGILLALQVNNWNEQRKIRQKEVQMLIALKEDMQANIDNLQEGIRTINEVNQNNLKIISFFEDKTPHDASMNEYFTNFWGFWDPDFSYASYENLKSQGLDLISNSDLRKAIVNLFDVEMDMLDIAEMERMNILFENMSVPMYRKYLYRDYTKEPWPYVPFDYTNMMKDMEFYTVCTEIAFRQARSIERFKAFNILSANIIAQIDSEIIRPN</sequence>
<dbReference type="EMBL" id="JBHTMY010000002">
    <property type="protein sequence ID" value="MFD1314912.1"/>
    <property type="molecule type" value="Genomic_DNA"/>
</dbReference>
<keyword evidence="1" id="KW-0175">Coiled coil</keyword>
<proteinExistence type="predicted"/>
<feature type="transmembrane region" description="Helical" evidence="2">
    <location>
        <begin position="21"/>
        <end position="40"/>
    </location>
</feature>
<evidence type="ECO:0000313" key="3">
    <source>
        <dbReference type="EMBL" id="MFD1314912.1"/>
    </source>
</evidence>
<keyword evidence="4" id="KW-1185">Reference proteome</keyword>
<dbReference type="Proteomes" id="UP001597201">
    <property type="component" value="Unassembled WGS sequence"/>
</dbReference>
<reference evidence="4" key="1">
    <citation type="journal article" date="2019" name="Int. J. Syst. Evol. Microbiol.">
        <title>The Global Catalogue of Microorganisms (GCM) 10K type strain sequencing project: providing services to taxonomists for standard genome sequencing and annotation.</title>
        <authorList>
            <consortium name="The Broad Institute Genomics Platform"/>
            <consortium name="The Broad Institute Genome Sequencing Center for Infectious Disease"/>
            <person name="Wu L."/>
            <person name="Ma J."/>
        </authorList>
    </citation>
    <scope>NUCLEOTIDE SEQUENCE [LARGE SCALE GENOMIC DNA]</scope>
    <source>
        <strain evidence="4">CCUG 61485</strain>
    </source>
</reference>
<dbReference type="InterPro" id="IPR045749">
    <property type="entry name" value="DUF6090"/>
</dbReference>
<keyword evidence="2" id="KW-0472">Membrane</keyword>
<accession>A0ABW3XZA8</accession>
<organism evidence="3 4">
    <name type="scientific">Namhaeicola litoreus</name>
    <dbReference type="NCBI Taxonomy" id="1052145"/>
    <lineage>
        <taxon>Bacteria</taxon>
        <taxon>Pseudomonadati</taxon>
        <taxon>Bacteroidota</taxon>
        <taxon>Flavobacteriia</taxon>
        <taxon>Flavobacteriales</taxon>
        <taxon>Flavobacteriaceae</taxon>
        <taxon>Namhaeicola</taxon>
    </lineage>
</organism>
<evidence type="ECO:0000256" key="2">
    <source>
        <dbReference type="SAM" id="Phobius"/>
    </source>
</evidence>